<comment type="caution">
    <text evidence="1">The sequence shown here is derived from an EMBL/GenBank/DDBJ whole genome shotgun (WGS) entry which is preliminary data.</text>
</comment>
<accession>A0AAV0FZL1</accession>
<reference evidence="1" key="1">
    <citation type="submission" date="2022-07" db="EMBL/GenBank/DDBJ databases">
        <authorList>
            <person name="Macas J."/>
            <person name="Novak P."/>
            <person name="Neumann P."/>
        </authorList>
    </citation>
    <scope>NUCLEOTIDE SEQUENCE</scope>
</reference>
<dbReference type="EMBL" id="CAMAPF010001028">
    <property type="protein sequence ID" value="CAH9141101.1"/>
    <property type="molecule type" value="Genomic_DNA"/>
</dbReference>
<evidence type="ECO:0000313" key="1">
    <source>
        <dbReference type="EMBL" id="CAH9141101.1"/>
    </source>
</evidence>
<name>A0AAV0FZL1_9ASTE</name>
<proteinExistence type="predicted"/>
<keyword evidence="2" id="KW-1185">Reference proteome</keyword>
<sequence>MRHRSGGFHSSIIFHNFGVQSPSLKSLFPTGSEPQKQIALDGPVICGKCIALTELIHWAHEEI</sequence>
<evidence type="ECO:0000313" key="2">
    <source>
        <dbReference type="Proteomes" id="UP001152523"/>
    </source>
</evidence>
<organism evidence="1 2">
    <name type="scientific">Cuscuta epithymum</name>
    <dbReference type="NCBI Taxonomy" id="186058"/>
    <lineage>
        <taxon>Eukaryota</taxon>
        <taxon>Viridiplantae</taxon>
        <taxon>Streptophyta</taxon>
        <taxon>Embryophyta</taxon>
        <taxon>Tracheophyta</taxon>
        <taxon>Spermatophyta</taxon>
        <taxon>Magnoliopsida</taxon>
        <taxon>eudicotyledons</taxon>
        <taxon>Gunneridae</taxon>
        <taxon>Pentapetalae</taxon>
        <taxon>asterids</taxon>
        <taxon>lamiids</taxon>
        <taxon>Solanales</taxon>
        <taxon>Convolvulaceae</taxon>
        <taxon>Cuscuteae</taxon>
        <taxon>Cuscuta</taxon>
        <taxon>Cuscuta subgen. Cuscuta</taxon>
    </lineage>
</organism>
<dbReference type="Proteomes" id="UP001152523">
    <property type="component" value="Unassembled WGS sequence"/>
</dbReference>
<dbReference type="AlphaFoldDB" id="A0AAV0FZL1"/>
<protein>
    <submittedName>
        <fullName evidence="1">Uncharacterized protein</fullName>
    </submittedName>
</protein>
<gene>
    <name evidence="1" type="ORF">CEPIT_LOCUS38874</name>
</gene>